<name>A0AAV2HY62_LYMST</name>
<comment type="caution">
    <text evidence="1">The sequence shown here is derived from an EMBL/GenBank/DDBJ whole genome shotgun (WGS) entry which is preliminary data.</text>
</comment>
<dbReference type="InterPro" id="IPR016187">
    <property type="entry name" value="CTDL_fold"/>
</dbReference>
<evidence type="ECO:0000313" key="1">
    <source>
        <dbReference type="EMBL" id="CAL1539093.1"/>
    </source>
</evidence>
<proteinExistence type="predicted"/>
<evidence type="ECO:0000313" key="2">
    <source>
        <dbReference type="Proteomes" id="UP001497497"/>
    </source>
</evidence>
<organism evidence="1 2">
    <name type="scientific">Lymnaea stagnalis</name>
    <name type="common">Great pond snail</name>
    <name type="synonym">Helix stagnalis</name>
    <dbReference type="NCBI Taxonomy" id="6523"/>
    <lineage>
        <taxon>Eukaryota</taxon>
        <taxon>Metazoa</taxon>
        <taxon>Spiralia</taxon>
        <taxon>Lophotrochozoa</taxon>
        <taxon>Mollusca</taxon>
        <taxon>Gastropoda</taxon>
        <taxon>Heterobranchia</taxon>
        <taxon>Euthyneura</taxon>
        <taxon>Panpulmonata</taxon>
        <taxon>Hygrophila</taxon>
        <taxon>Lymnaeoidea</taxon>
        <taxon>Lymnaeidae</taxon>
        <taxon>Lymnaea</taxon>
    </lineage>
</organism>
<dbReference type="AlphaFoldDB" id="A0AAV2HY62"/>
<dbReference type="Proteomes" id="UP001497497">
    <property type="component" value="Unassembled WGS sequence"/>
</dbReference>
<dbReference type="CDD" id="cd00037">
    <property type="entry name" value="CLECT"/>
    <property type="match status" value="1"/>
</dbReference>
<evidence type="ECO:0008006" key="3">
    <source>
        <dbReference type="Google" id="ProtNLM"/>
    </source>
</evidence>
<gene>
    <name evidence="1" type="ORF">GSLYS_00012914001</name>
</gene>
<dbReference type="SUPFAM" id="SSF56436">
    <property type="entry name" value="C-type lectin-like"/>
    <property type="match status" value="1"/>
</dbReference>
<reference evidence="1 2" key="1">
    <citation type="submission" date="2024-04" db="EMBL/GenBank/DDBJ databases">
        <authorList>
            <consortium name="Genoscope - CEA"/>
            <person name="William W."/>
        </authorList>
    </citation>
    <scope>NUCLEOTIDE SEQUENCE [LARGE SCALE GENOMIC DNA]</scope>
</reference>
<protein>
    <recommendedName>
        <fullName evidence="3">C-type lectin domain-containing protein</fullName>
    </recommendedName>
</protein>
<dbReference type="EMBL" id="CAXITT010000326">
    <property type="protein sequence ID" value="CAL1539093.1"/>
    <property type="molecule type" value="Genomic_DNA"/>
</dbReference>
<sequence length="135" mass="15289">MICLLGEKAQAAVECEDRSWFLNWAFKPVHNINGTRYYASKIVYDNDVLSEVFCNTFCGRLAVMKNEEVLNQIISYVERQGIGCALIAGNNKRNARTWVLGNSTRPIPYKKWGRGLRCGQCIFLKSGNNGMLHLP</sequence>
<feature type="non-terminal residue" evidence="1">
    <location>
        <position position="135"/>
    </location>
</feature>
<accession>A0AAV2HY62</accession>
<keyword evidence="2" id="KW-1185">Reference proteome</keyword>